<evidence type="ECO:0000256" key="7">
    <source>
        <dbReference type="SAM" id="MobiDB-lite"/>
    </source>
</evidence>
<feature type="transmembrane region" description="Helical" evidence="8">
    <location>
        <begin position="414"/>
        <end position="434"/>
    </location>
</feature>
<feature type="transmembrane region" description="Helical" evidence="8">
    <location>
        <begin position="386"/>
        <end position="407"/>
    </location>
</feature>
<dbReference type="PANTHER" id="PTHR43791:SF39">
    <property type="entry name" value="TRANSPORTER LIZ1_SEO1, PUTATIVE (AFU_ORTHOLOGUE AFUA_3G00980)-RELATED"/>
    <property type="match status" value="1"/>
</dbReference>
<feature type="transmembrane region" description="Helical" evidence="8">
    <location>
        <begin position="454"/>
        <end position="474"/>
    </location>
</feature>
<gene>
    <name evidence="10" type="ORF">BRENAR_LOCUS2320</name>
</gene>
<feature type="transmembrane region" description="Helical" evidence="8">
    <location>
        <begin position="288"/>
        <end position="309"/>
    </location>
</feature>
<evidence type="ECO:0000259" key="9">
    <source>
        <dbReference type="PROSITE" id="PS50850"/>
    </source>
</evidence>
<feature type="region of interest" description="Disordered" evidence="7">
    <location>
        <begin position="1"/>
        <end position="29"/>
    </location>
</feature>
<dbReference type="PANTHER" id="PTHR43791">
    <property type="entry name" value="PERMEASE-RELATED"/>
    <property type="match status" value="1"/>
</dbReference>
<feature type="domain" description="Major facilitator superfamily (MFS) profile" evidence="9">
    <location>
        <begin position="58"/>
        <end position="506"/>
    </location>
</feature>
<feature type="transmembrane region" description="Helical" evidence="8">
    <location>
        <begin position="100"/>
        <end position="120"/>
    </location>
</feature>
<dbReference type="Gene3D" id="1.20.1250.20">
    <property type="entry name" value="MFS general substrate transporter like domains"/>
    <property type="match status" value="1"/>
</dbReference>
<evidence type="ECO:0000256" key="6">
    <source>
        <dbReference type="ARBA" id="ARBA00037968"/>
    </source>
</evidence>
<organism evidence="10 11">
    <name type="scientific">Brettanomyces naardenensis</name>
    <name type="common">Yeast</name>
    <dbReference type="NCBI Taxonomy" id="13370"/>
    <lineage>
        <taxon>Eukaryota</taxon>
        <taxon>Fungi</taxon>
        <taxon>Dikarya</taxon>
        <taxon>Ascomycota</taxon>
        <taxon>Saccharomycotina</taxon>
        <taxon>Pichiomycetes</taxon>
        <taxon>Pichiales</taxon>
        <taxon>Pichiaceae</taxon>
        <taxon>Brettanomyces</taxon>
    </lineage>
</organism>
<evidence type="ECO:0000313" key="11">
    <source>
        <dbReference type="Proteomes" id="UP000290900"/>
    </source>
</evidence>
<keyword evidence="11" id="KW-1185">Reference proteome</keyword>
<protein>
    <submittedName>
        <fullName evidence="10">DEKNAAC102310</fullName>
    </submittedName>
</protein>
<evidence type="ECO:0000256" key="2">
    <source>
        <dbReference type="ARBA" id="ARBA00022448"/>
    </source>
</evidence>
<dbReference type="InterPro" id="IPR011701">
    <property type="entry name" value="MFS"/>
</dbReference>
<keyword evidence="4 8" id="KW-1133">Transmembrane helix</keyword>
<name>A0A448YL01_BRENA</name>
<dbReference type="EMBL" id="CAACVR010000012">
    <property type="protein sequence ID" value="VEU21587.1"/>
    <property type="molecule type" value="Genomic_DNA"/>
</dbReference>
<keyword evidence="2" id="KW-0813">Transport</keyword>
<dbReference type="GO" id="GO:0016020">
    <property type="term" value="C:membrane"/>
    <property type="evidence" value="ECO:0007669"/>
    <property type="project" value="UniProtKB-SubCell"/>
</dbReference>
<dbReference type="SUPFAM" id="SSF103473">
    <property type="entry name" value="MFS general substrate transporter"/>
    <property type="match status" value="1"/>
</dbReference>
<feature type="transmembrane region" description="Helical" evidence="8">
    <location>
        <begin position="329"/>
        <end position="349"/>
    </location>
</feature>
<dbReference type="InParanoid" id="A0A448YL01"/>
<evidence type="ECO:0000256" key="5">
    <source>
        <dbReference type="ARBA" id="ARBA00023136"/>
    </source>
</evidence>
<comment type="subcellular location">
    <subcellularLocation>
        <location evidence="1">Membrane</location>
        <topology evidence="1">Multi-pass membrane protein</topology>
    </subcellularLocation>
</comment>
<sequence>MPFLPDSSDSLEKAEVLQSQSEPVEDASAPPPAKWYNWFEPGTSPQEKKLIIKMDFFLMTYMVISWFLKYLDQTNISNAYVSGMQKDLGFNQNQLSWFNTYFNIGIIIGSIPATICAGYFRPHYYLPLMDLAWSLSVLFMYKAKNAQTIFALRFLVGLFESAANPCCHYMIGCWYKKREIMRRSNFFVLAGIIGQATSSYIQSGLIDTMNNKDGLPAWRWLFIIDAVIGLPVVLFGFFFLPDLPQNTKAFWLNDWERKRVVERLNEDGRVNHKLEWSLKYLVPVLKSWQLWAFSIGYSFWCLCAGNYMLQFFELYLQSLKIYSIPYVNNFPTLLSGVNFIVMFTTGVICDLTGRRDIVCFSVGIIVLIGFIITAKAPVSSIPLRKAGYILTGAYGCYTPILAGWCNIVCEKNPILRAVAIPTMIVVGQIVSTPYQQNVFPSSEAPQYKSTNGFYYAIAFTICLFVWTGVAIPFLERYFKKRDEVEFNVGHKANNEEAEDEAANEEE</sequence>
<proteinExistence type="inferred from homology"/>
<dbReference type="STRING" id="13370.A0A448YL01"/>
<keyword evidence="5 8" id="KW-0472">Membrane</keyword>
<dbReference type="InterPro" id="IPR020846">
    <property type="entry name" value="MFS_dom"/>
</dbReference>
<evidence type="ECO:0000313" key="10">
    <source>
        <dbReference type="EMBL" id="VEU21587.1"/>
    </source>
</evidence>
<feature type="transmembrane region" description="Helical" evidence="8">
    <location>
        <begin position="186"/>
        <end position="206"/>
    </location>
</feature>
<feature type="transmembrane region" description="Helical" evidence="8">
    <location>
        <begin position="356"/>
        <end position="374"/>
    </location>
</feature>
<dbReference type="AlphaFoldDB" id="A0A448YL01"/>
<comment type="similarity">
    <text evidence="6">Belongs to the major facilitator superfamily. Allantoate permease family.</text>
</comment>
<evidence type="ECO:0000256" key="4">
    <source>
        <dbReference type="ARBA" id="ARBA00022989"/>
    </source>
</evidence>
<evidence type="ECO:0000256" key="1">
    <source>
        <dbReference type="ARBA" id="ARBA00004141"/>
    </source>
</evidence>
<evidence type="ECO:0000256" key="8">
    <source>
        <dbReference type="SAM" id="Phobius"/>
    </source>
</evidence>
<dbReference type="PROSITE" id="PS50850">
    <property type="entry name" value="MFS"/>
    <property type="match status" value="1"/>
</dbReference>
<dbReference type="Proteomes" id="UP000290900">
    <property type="component" value="Unassembled WGS sequence"/>
</dbReference>
<feature type="transmembrane region" description="Helical" evidence="8">
    <location>
        <begin position="50"/>
        <end position="68"/>
    </location>
</feature>
<dbReference type="InterPro" id="IPR036259">
    <property type="entry name" value="MFS_trans_sf"/>
</dbReference>
<keyword evidence="3 8" id="KW-0812">Transmembrane</keyword>
<dbReference type="OrthoDB" id="3639251at2759"/>
<dbReference type="FunFam" id="1.20.1250.20:FF:000065">
    <property type="entry name" value="Putative MFS pantothenate transporter"/>
    <property type="match status" value="1"/>
</dbReference>
<accession>A0A448YL01</accession>
<dbReference type="GO" id="GO:0022857">
    <property type="term" value="F:transmembrane transporter activity"/>
    <property type="evidence" value="ECO:0007669"/>
    <property type="project" value="InterPro"/>
</dbReference>
<dbReference type="Pfam" id="PF07690">
    <property type="entry name" value="MFS_1"/>
    <property type="match status" value="1"/>
</dbReference>
<feature type="transmembrane region" description="Helical" evidence="8">
    <location>
        <begin position="218"/>
        <end position="240"/>
    </location>
</feature>
<reference evidence="10 11" key="1">
    <citation type="submission" date="2018-12" db="EMBL/GenBank/DDBJ databases">
        <authorList>
            <person name="Tiukova I."/>
            <person name="Dainat J."/>
        </authorList>
    </citation>
    <scope>NUCLEOTIDE SEQUENCE [LARGE SCALE GENOMIC DNA]</scope>
</reference>
<evidence type="ECO:0000256" key="3">
    <source>
        <dbReference type="ARBA" id="ARBA00022692"/>
    </source>
</evidence>